<sequence>MTLPKRQVTFRPLGLPLTSWAFAIRTWLAAILALYVSFWLSIEMPSIAIITVAIIAEPTRGQALDKAVFRVLATIIGVAASIAITGLFSQTRDLLLFGYAGWIGLSVYAAGLLDGNRAYAAVLAGATVGFASIQEIDNPGHVFETGMMRGAGILIGIAALAIVNDLLLAPDRHTRLATQLADIRRRVGKYAKSAILGETTQPMESATLLAEISSLHPETSSLAFESSSGQARSVAGQNAAAALVAQLHAARSLNVLPVAADEATSVRIVRTLERNESEISPPTVVWRVDPQGVPATTDSLAWTLKELLARDEQVRQNLVALRTDGRPPWHWRGLIYRSHRAAVEAGVRAAIWVALSGLFLVYAGWPAANTSLALIGAFVGLGAITPNSRATTALALIAAPIAGVLAGVLEFVALDGVDAFPLLAIGLAPLVIGAGLLIASSNRIVSALGRFILIYAVIIISPANPQNYDGQSYLIYFLISCVAPALLLATQFLLSPVSRERRRRWILSSSRDDFTHAPLRGRRHAAEEEMFRDAVRIGQILSTGANASNNPEAVDEVLSHFDQSSIIRLCDDKLKMLAGGPLAVLVEEVRAAFRKREPQAIRAAAHLLSKASPSDHVVADLRAALMVASYHIEAAFGRRGYLGEAA</sequence>
<dbReference type="EMBL" id="JAVIJC010000030">
    <property type="protein sequence ID" value="MDX8494817.1"/>
    <property type="molecule type" value="Genomic_DNA"/>
</dbReference>
<keyword evidence="2" id="KW-0813">Transport</keyword>
<evidence type="ECO:0000256" key="3">
    <source>
        <dbReference type="ARBA" id="ARBA00022475"/>
    </source>
</evidence>
<feature type="transmembrane region" description="Helical" evidence="7">
    <location>
        <begin position="148"/>
        <end position="168"/>
    </location>
</feature>
<dbReference type="PANTHER" id="PTHR30509:SF9">
    <property type="entry name" value="MULTIDRUG RESISTANCE PROTEIN MDTO"/>
    <property type="match status" value="1"/>
</dbReference>
<dbReference type="InterPro" id="IPR006726">
    <property type="entry name" value="PHBA_efflux_AaeB/fusaric-R"/>
</dbReference>
<keyword evidence="3" id="KW-1003">Cell membrane</keyword>
<keyword evidence="5 7" id="KW-1133">Transmembrane helix</keyword>
<dbReference type="PANTHER" id="PTHR30509">
    <property type="entry name" value="P-HYDROXYBENZOIC ACID EFFLUX PUMP SUBUNIT-RELATED"/>
    <property type="match status" value="1"/>
</dbReference>
<protein>
    <submittedName>
        <fullName evidence="8">FUSC family protein</fullName>
    </submittedName>
</protein>
<keyword evidence="9" id="KW-1185">Reference proteome</keyword>
<comment type="caution">
    <text evidence="8">The sequence shown here is derived from an EMBL/GenBank/DDBJ whole genome shotgun (WGS) entry which is preliminary data.</text>
</comment>
<feature type="transmembrane region" description="Helical" evidence="7">
    <location>
        <begin position="12"/>
        <end position="32"/>
    </location>
</feature>
<evidence type="ECO:0000256" key="2">
    <source>
        <dbReference type="ARBA" id="ARBA00022448"/>
    </source>
</evidence>
<feature type="transmembrane region" description="Helical" evidence="7">
    <location>
        <begin position="473"/>
        <end position="494"/>
    </location>
</feature>
<feature type="transmembrane region" description="Helical" evidence="7">
    <location>
        <begin position="393"/>
        <end position="413"/>
    </location>
</feature>
<dbReference type="Pfam" id="PF04632">
    <property type="entry name" value="FUSC"/>
    <property type="match status" value="1"/>
</dbReference>
<feature type="transmembrane region" description="Helical" evidence="7">
    <location>
        <begin position="419"/>
        <end position="439"/>
    </location>
</feature>
<evidence type="ECO:0000256" key="7">
    <source>
        <dbReference type="SAM" id="Phobius"/>
    </source>
</evidence>
<name>A0ABU4Z6G5_9HYPH</name>
<gene>
    <name evidence="8" type="ORF">RFN29_24970</name>
</gene>
<proteinExistence type="predicted"/>
<dbReference type="RefSeq" id="WP_320228610.1">
    <property type="nucleotide sequence ID" value="NZ_JAVIJC010000030.1"/>
</dbReference>
<feature type="transmembrane region" description="Helical" evidence="7">
    <location>
        <begin position="368"/>
        <end position="386"/>
    </location>
</feature>
<evidence type="ECO:0000313" key="9">
    <source>
        <dbReference type="Proteomes" id="UP001271249"/>
    </source>
</evidence>
<evidence type="ECO:0000256" key="4">
    <source>
        <dbReference type="ARBA" id="ARBA00022692"/>
    </source>
</evidence>
<evidence type="ECO:0000256" key="6">
    <source>
        <dbReference type="ARBA" id="ARBA00023136"/>
    </source>
</evidence>
<feature type="transmembrane region" description="Helical" evidence="7">
    <location>
        <begin position="341"/>
        <end position="362"/>
    </location>
</feature>
<organism evidence="8 9">
    <name type="scientific">Mesorhizobium captivum</name>
    <dbReference type="NCBI Taxonomy" id="3072319"/>
    <lineage>
        <taxon>Bacteria</taxon>
        <taxon>Pseudomonadati</taxon>
        <taxon>Pseudomonadota</taxon>
        <taxon>Alphaproteobacteria</taxon>
        <taxon>Hyphomicrobiales</taxon>
        <taxon>Phyllobacteriaceae</taxon>
        <taxon>Mesorhizobium</taxon>
    </lineage>
</organism>
<comment type="subcellular location">
    <subcellularLocation>
        <location evidence="1">Cell membrane</location>
        <topology evidence="1">Multi-pass membrane protein</topology>
    </subcellularLocation>
</comment>
<evidence type="ECO:0000256" key="5">
    <source>
        <dbReference type="ARBA" id="ARBA00022989"/>
    </source>
</evidence>
<feature type="transmembrane region" description="Helical" evidence="7">
    <location>
        <begin position="118"/>
        <end position="136"/>
    </location>
</feature>
<feature type="transmembrane region" description="Helical" evidence="7">
    <location>
        <begin position="94"/>
        <end position="111"/>
    </location>
</feature>
<feature type="transmembrane region" description="Helical" evidence="7">
    <location>
        <begin position="68"/>
        <end position="88"/>
    </location>
</feature>
<accession>A0ABU4Z6G5</accession>
<evidence type="ECO:0000313" key="8">
    <source>
        <dbReference type="EMBL" id="MDX8494817.1"/>
    </source>
</evidence>
<reference evidence="8 9" key="1">
    <citation type="submission" date="2023-08" db="EMBL/GenBank/DDBJ databases">
        <title>Implementing the SeqCode for naming new Mesorhizobium species isolated from Vachellia karroo root nodules.</title>
        <authorList>
            <person name="Van Lill M."/>
        </authorList>
    </citation>
    <scope>NUCLEOTIDE SEQUENCE [LARGE SCALE GENOMIC DNA]</scope>
    <source>
        <strain evidence="8 9">VK22B</strain>
    </source>
</reference>
<dbReference type="Proteomes" id="UP001271249">
    <property type="component" value="Unassembled WGS sequence"/>
</dbReference>
<keyword evidence="4 7" id="KW-0812">Transmembrane</keyword>
<evidence type="ECO:0000256" key="1">
    <source>
        <dbReference type="ARBA" id="ARBA00004651"/>
    </source>
</evidence>
<feature type="transmembrane region" description="Helical" evidence="7">
    <location>
        <begin position="444"/>
        <end position="461"/>
    </location>
</feature>
<keyword evidence="6 7" id="KW-0472">Membrane</keyword>